<dbReference type="GO" id="GO:0016020">
    <property type="term" value="C:membrane"/>
    <property type="evidence" value="ECO:0007669"/>
    <property type="project" value="UniProtKB-SubCell"/>
</dbReference>
<dbReference type="AlphaFoldDB" id="A0A9D5P7C4"/>
<protein>
    <submittedName>
        <fullName evidence="7">O-antigen ligase family protein</fullName>
    </submittedName>
</protein>
<comment type="subcellular location">
    <subcellularLocation>
        <location evidence="1">Membrane</location>
        <topology evidence="1">Multi-pass membrane protein</topology>
    </subcellularLocation>
</comment>
<feature type="transmembrane region" description="Helical" evidence="5">
    <location>
        <begin position="353"/>
        <end position="369"/>
    </location>
</feature>
<organism evidence="7 8">
    <name type="scientific">Xylanibacter ruminicola</name>
    <name type="common">Prevotella ruminicola</name>
    <dbReference type="NCBI Taxonomy" id="839"/>
    <lineage>
        <taxon>Bacteria</taxon>
        <taxon>Pseudomonadati</taxon>
        <taxon>Bacteroidota</taxon>
        <taxon>Bacteroidia</taxon>
        <taxon>Bacteroidales</taxon>
        <taxon>Prevotellaceae</taxon>
        <taxon>Xylanibacter</taxon>
    </lineage>
</organism>
<feature type="transmembrane region" description="Helical" evidence="5">
    <location>
        <begin position="81"/>
        <end position="101"/>
    </location>
</feature>
<dbReference type="EMBL" id="SUYC01000005">
    <property type="protein sequence ID" value="MBE6270416.1"/>
    <property type="molecule type" value="Genomic_DNA"/>
</dbReference>
<dbReference type="InterPro" id="IPR051533">
    <property type="entry name" value="WaaL-like"/>
</dbReference>
<evidence type="ECO:0000256" key="3">
    <source>
        <dbReference type="ARBA" id="ARBA00022989"/>
    </source>
</evidence>
<feature type="transmembrane region" description="Helical" evidence="5">
    <location>
        <begin position="181"/>
        <end position="200"/>
    </location>
</feature>
<keyword evidence="4 5" id="KW-0472">Membrane</keyword>
<dbReference type="Proteomes" id="UP000806522">
    <property type="component" value="Unassembled WGS sequence"/>
</dbReference>
<dbReference type="InterPro" id="IPR007016">
    <property type="entry name" value="O-antigen_ligase-rel_domated"/>
</dbReference>
<keyword evidence="3 5" id="KW-1133">Transmembrane helix</keyword>
<keyword evidence="2 5" id="KW-0812">Transmembrane</keyword>
<comment type="caution">
    <text evidence="7">The sequence shown here is derived from an EMBL/GenBank/DDBJ whole genome shotgun (WGS) entry which is preliminary data.</text>
</comment>
<proteinExistence type="predicted"/>
<evidence type="ECO:0000256" key="5">
    <source>
        <dbReference type="SAM" id="Phobius"/>
    </source>
</evidence>
<evidence type="ECO:0000256" key="4">
    <source>
        <dbReference type="ARBA" id="ARBA00023136"/>
    </source>
</evidence>
<evidence type="ECO:0000256" key="1">
    <source>
        <dbReference type="ARBA" id="ARBA00004141"/>
    </source>
</evidence>
<feature type="transmembrane region" description="Helical" evidence="5">
    <location>
        <begin position="113"/>
        <end position="132"/>
    </location>
</feature>
<evidence type="ECO:0000313" key="8">
    <source>
        <dbReference type="Proteomes" id="UP000806522"/>
    </source>
</evidence>
<feature type="transmembrane region" description="Helical" evidence="5">
    <location>
        <begin position="20"/>
        <end position="46"/>
    </location>
</feature>
<dbReference type="Pfam" id="PF04932">
    <property type="entry name" value="Wzy_C"/>
    <property type="match status" value="1"/>
</dbReference>
<feature type="domain" description="O-antigen ligase-related" evidence="6">
    <location>
        <begin position="190"/>
        <end position="337"/>
    </location>
</feature>
<dbReference type="GO" id="GO:0016874">
    <property type="term" value="F:ligase activity"/>
    <property type="evidence" value="ECO:0007669"/>
    <property type="project" value="UniProtKB-KW"/>
</dbReference>
<keyword evidence="7" id="KW-0436">Ligase</keyword>
<feature type="transmembrane region" description="Helical" evidence="5">
    <location>
        <begin position="322"/>
        <end position="341"/>
    </location>
</feature>
<accession>A0A9D5P7C4</accession>
<evidence type="ECO:0000259" key="6">
    <source>
        <dbReference type="Pfam" id="PF04932"/>
    </source>
</evidence>
<reference evidence="7" key="1">
    <citation type="submission" date="2019-04" db="EMBL/GenBank/DDBJ databases">
        <title>Evolution of Biomass-Degrading Anaerobic Consortia Revealed by Metagenomics.</title>
        <authorList>
            <person name="Peng X."/>
        </authorList>
    </citation>
    <scope>NUCLEOTIDE SEQUENCE</scope>
    <source>
        <strain evidence="7">SIG140</strain>
    </source>
</reference>
<feature type="transmembrane region" description="Helical" evidence="5">
    <location>
        <begin position="152"/>
        <end position="174"/>
    </location>
</feature>
<name>A0A9D5P7C4_XYLRU</name>
<dbReference type="PANTHER" id="PTHR37422:SF13">
    <property type="entry name" value="LIPOPOLYSACCHARIDE BIOSYNTHESIS PROTEIN PA4999-RELATED"/>
    <property type="match status" value="1"/>
</dbReference>
<dbReference type="PANTHER" id="PTHR37422">
    <property type="entry name" value="TEICHURONIC ACID BIOSYNTHESIS PROTEIN TUAE"/>
    <property type="match status" value="1"/>
</dbReference>
<evidence type="ECO:0000256" key="2">
    <source>
        <dbReference type="ARBA" id="ARBA00022692"/>
    </source>
</evidence>
<sequence length="407" mass="46706">MNASLKRFSIADFVYLSGLFVMLISQYLTVITNIKFIGAALCLIYLLLSGNINFDKKYYRWILSFNVLFLLSFLWSPNVKVSAIVFFSHLIPYYLLTFATIKYFSSYQKLDTICFAVFVSGLILIAYVANNMDEFVLGERFGSDLNDDPEERAWNVNSIGMCFSYSIFAGFFLFNKKNVGLIRKALFISSFILMGFAALLTGSRKVLLMLVIPIFYFSYNRFKKHFLLGLVLLLVLVGAGYYLIMNVEALYTTIGQRTEDMFAVLSGNGTGYEDNSRQLLALKGLEWWQDNPILGVGINCFKELSNVDPLFRGKHWYAHNNYVELLVDVGVVGFFLYYRGVYYLLRESLKKKSNAMSFVFIMTIMVLVLDTGNVSYYDMRVQLLIVILFGILRLEKKKNLIKSYEAS</sequence>
<gene>
    <name evidence="7" type="ORF">E7101_05630</name>
</gene>
<feature type="transmembrane region" description="Helical" evidence="5">
    <location>
        <begin position="227"/>
        <end position="244"/>
    </location>
</feature>
<feature type="transmembrane region" description="Helical" evidence="5">
    <location>
        <begin position="58"/>
        <end position="75"/>
    </location>
</feature>
<evidence type="ECO:0000313" key="7">
    <source>
        <dbReference type="EMBL" id="MBE6270416.1"/>
    </source>
</evidence>